<dbReference type="InterPro" id="IPR005490">
    <property type="entry name" value="LD_TPept_cat_dom"/>
</dbReference>
<dbReference type="GO" id="GO:0018104">
    <property type="term" value="P:peptidoglycan-protein cross-linking"/>
    <property type="evidence" value="ECO:0007669"/>
    <property type="project" value="TreeGrafter"/>
</dbReference>
<dbReference type="PANTHER" id="PTHR30582:SF2">
    <property type="entry name" value="L,D-TRANSPEPTIDASE YCIB-RELATED"/>
    <property type="match status" value="1"/>
</dbReference>
<feature type="active site" description="Nucleophile" evidence="6">
    <location>
        <position position="236"/>
    </location>
</feature>
<dbReference type="SUPFAM" id="SSF141523">
    <property type="entry name" value="L,D-transpeptidase catalytic domain-like"/>
    <property type="match status" value="1"/>
</dbReference>
<dbReference type="PANTHER" id="PTHR30582">
    <property type="entry name" value="L,D-TRANSPEPTIDASE"/>
    <property type="match status" value="1"/>
</dbReference>
<evidence type="ECO:0000256" key="3">
    <source>
        <dbReference type="ARBA" id="ARBA00022960"/>
    </source>
</evidence>
<evidence type="ECO:0000256" key="6">
    <source>
        <dbReference type="PROSITE-ProRule" id="PRU01373"/>
    </source>
</evidence>
<sequence length="262" mass="30183">MIIIINRKKLYTIIALICVLTLGITITKNKVNGLTPTSSNTSNITIEKIQIMSQDDKVELYPLIEVEFSKILSFGQININNIQGSTQLEGNKLTYIPKEILQPNTQYTIDILAKGINDADYIKEIKNITTQSLSKDEIWVEVALGSNPQTVYIRKENEIIKEMICSGGIEQEPSIIGTYYLQNRGDEFYSERFKEGAKYWVRIKDQYLFHSIPRDKEWNIIKEELEKLGEPASHGCIRLSDEDAKWFYENIPDETMIIIHEI</sequence>
<dbReference type="GO" id="GO:0071555">
    <property type="term" value="P:cell wall organization"/>
    <property type="evidence" value="ECO:0007669"/>
    <property type="project" value="UniProtKB-UniRule"/>
</dbReference>
<organism evidence="8 9">
    <name type="scientific">Natranaerovirga hydrolytica</name>
    <dbReference type="NCBI Taxonomy" id="680378"/>
    <lineage>
        <taxon>Bacteria</taxon>
        <taxon>Bacillati</taxon>
        <taxon>Bacillota</taxon>
        <taxon>Clostridia</taxon>
        <taxon>Lachnospirales</taxon>
        <taxon>Natranaerovirgaceae</taxon>
        <taxon>Natranaerovirga</taxon>
    </lineage>
</organism>
<feature type="active site" description="Proton donor/acceptor" evidence="6">
    <location>
        <position position="210"/>
    </location>
</feature>
<keyword evidence="2" id="KW-0808">Transferase</keyword>
<keyword evidence="3 6" id="KW-0133">Cell shape</keyword>
<keyword evidence="5 6" id="KW-0961">Cell wall biogenesis/degradation</keyword>
<evidence type="ECO:0000256" key="1">
    <source>
        <dbReference type="ARBA" id="ARBA00004752"/>
    </source>
</evidence>
<evidence type="ECO:0000259" key="7">
    <source>
        <dbReference type="PROSITE" id="PS52029"/>
    </source>
</evidence>
<reference evidence="8 9" key="1">
    <citation type="submission" date="2019-03" db="EMBL/GenBank/DDBJ databases">
        <title>Genomic Encyclopedia of Type Strains, Phase IV (KMG-IV): sequencing the most valuable type-strain genomes for metagenomic binning, comparative biology and taxonomic classification.</title>
        <authorList>
            <person name="Goeker M."/>
        </authorList>
    </citation>
    <scope>NUCLEOTIDE SEQUENCE [LARGE SCALE GENOMIC DNA]</scope>
    <source>
        <strain evidence="8 9">DSM 24176</strain>
    </source>
</reference>
<dbReference type="AlphaFoldDB" id="A0A4R1M9G6"/>
<dbReference type="Proteomes" id="UP000294545">
    <property type="component" value="Unassembled WGS sequence"/>
</dbReference>
<evidence type="ECO:0000256" key="5">
    <source>
        <dbReference type="ARBA" id="ARBA00023316"/>
    </source>
</evidence>
<dbReference type="GO" id="GO:0008360">
    <property type="term" value="P:regulation of cell shape"/>
    <property type="evidence" value="ECO:0007669"/>
    <property type="project" value="UniProtKB-UniRule"/>
</dbReference>
<protein>
    <submittedName>
        <fullName evidence="8">L,D-transpeptidase-like protein</fullName>
    </submittedName>
</protein>
<dbReference type="OrthoDB" id="177750at2"/>
<comment type="caution">
    <text evidence="8">The sequence shown here is derived from an EMBL/GenBank/DDBJ whole genome shotgun (WGS) entry which is preliminary data.</text>
</comment>
<gene>
    <name evidence="8" type="ORF">EDC19_2431</name>
</gene>
<dbReference type="PROSITE" id="PS52029">
    <property type="entry name" value="LD_TPASE"/>
    <property type="match status" value="1"/>
</dbReference>
<dbReference type="InterPro" id="IPR038063">
    <property type="entry name" value="Transpep_catalytic_dom"/>
</dbReference>
<name>A0A4R1M9G6_9FIRM</name>
<evidence type="ECO:0000256" key="4">
    <source>
        <dbReference type="ARBA" id="ARBA00022984"/>
    </source>
</evidence>
<keyword evidence="4 6" id="KW-0573">Peptidoglycan synthesis</keyword>
<evidence type="ECO:0000256" key="2">
    <source>
        <dbReference type="ARBA" id="ARBA00022679"/>
    </source>
</evidence>
<accession>A0A4R1M9G6</accession>
<dbReference type="GO" id="GO:0005576">
    <property type="term" value="C:extracellular region"/>
    <property type="evidence" value="ECO:0007669"/>
    <property type="project" value="TreeGrafter"/>
</dbReference>
<dbReference type="InterPro" id="IPR050979">
    <property type="entry name" value="LD-transpeptidase"/>
</dbReference>
<proteinExistence type="predicted"/>
<dbReference type="UniPathway" id="UPA00219"/>
<dbReference type="Gene3D" id="2.40.440.10">
    <property type="entry name" value="L,D-transpeptidase catalytic domain-like"/>
    <property type="match status" value="1"/>
</dbReference>
<comment type="pathway">
    <text evidence="1 6">Cell wall biogenesis; peptidoglycan biosynthesis.</text>
</comment>
<dbReference type="EMBL" id="SMGQ01000016">
    <property type="protein sequence ID" value="TCK89018.1"/>
    <property type="molecule type" value="Genomic_DNA"/>
</dbReference>
<dbReference type="Pfam" id="PF03734">
    <property type="entry name" value="YkuD"/>
    <property type="match status" value="1"/>
</dbReference>
<evidence type="ECO:0000313" key="8">
    <source>
        <dbReference type="EMBL" id="TCK89018.1"/>
    </source>
</evidence>
<dbReference type="GO" id="GO:0016740">
    <property type="term" value="F:transferase activity"/>
    <property type="evidence" value="ECO:0007669"/>
    <property type="project" value="UniProtKB-KW"/>
</dbReference>
<dbReference type="RefSeq" id="WP_132283104.1">
    <property type="nucleotide sequence ID" value="NZ_SMGQ01000016.1"/>
</dbReference>
<keyword evidence="9" id="KW-1185">Reference proteome</keyword>
<dbReference type="GO" id="GO:0071972">
    <property type="term" value="F:peptidoglycan L,D-transpeptidase activity"/>
    <property type="evidence" value="ECO:0007669"/>
    <property type="project" value="TreeGrafter"/>
</dbReference>
<evidence type="ECO:0000313" key="9">
    <source>
        <dbReference type="Proteomes" id="UP000294545"/>
    </source>
</evidence>
<feature type="domain" description="L,D-TPase catalytic" evidence="7">
    <location>
        <begin position="140"/>
        <end position="260"/>
    </location>
</feature>
<dbReference type="CDD" id="cd16913">
    <property type="entry name" value="YkuD_like"/>
    <property type="match status" value="1"/>
</dbReference>